<protein>
    <submittedName>
        <fullName evidence="4">Aldehyde 2</fullName>
    </submittedName>
</protein>
<dbReference type="Proteomes" id="UP000038010">
    <property type="component" value="Unassembled WGS sequence"/>
</dbReference>
<keyword evidence="1" id="KW-0560">Oxidoreductase</keyword>
<gene>
    <name evidence="4" type="ORF">AB675_6829</name>
</gene>
<dbReference type="AlphaFoldDB" id="A0A0N0NQ16"/>
<dbReference type="Gene3D" id="3.40.50.720">
    <property type="entry name" value="NAD(P)-binding Rossmann-like Domain"/>
    <property type="match status" value="1"/>
</dbReference>
<dbReference type="STRING" id="1664694.A0A0N0NQ16"/>
<dbReference type="SUPFAM" id="SSF51735">
    <property type="entry name" value="NAD(P)-binding Rossmann-fold domains"/>
    <property type="match status" value="1"/>
</dbReference>
<evidence type="ECO:0000313" key="4">
    <source>
        <dbReference type="EMBL" id="KPI43391.1"/>
    </source>
</evidence>
<dbReference type="OrthoDB" id="2735536at2759"/>
<evidence type="ECO:0000256" key="2">
    <source>
        <dbReference type="ARBA" id="ARBA00023445"/>
    </source>
</evidence>
<proteinExistence type="inferred from homology"/>
<dbReference type="PANTHER" id="PTHR10366">
    <property type="entry name" value="NAD DEPENDENT EPIMERASE/DEHYDRATASE"/>
    <property type="match status" value="1"/>
</dbReference>
<evidence type="ECO:0000313" key="5">
    <source>
        <dbReference type="Proteomes" id="UP000038010"/>
    </source>
</evidence>
<name>A0A0N0NQ16_9EURO</name>
<comment type="caution">
    <text evidence="4">The sequence shown here is derived from an EMBL/GenBank/DDBJ whole genome shotgun (WGS) entry which is preliminary data.</text>
</comment>
<dbReference type="GO" id="GO:0016616">
    <property type="term" value="F:oxidoreductase activity, acting on the CH-OH group of donors, NAD or NADP as acceptor"/>
    <property type="evidence" value="ECO:0007669"/>
    <property type="project" value="TreeGrafter"/>
</dbReference>
<dbReference type="InterPro" id="IPR001509">
    <property type="entry name" value="Epimerase_deHydtase"/>
</dbReference>
<dbReference type="PANTHER" id="PTHR10366:SF562">
    <property type="entry name" value="ALDEHYDE REDUCTASE II (AFU_ORTHOLOGUE AFUA_1G11360)"/>
    <property type="match status" value="1"/>
</dbReference>
<dbReference type="InterPro" id="IPR050425">
    <property type="entry name" value="NAD(P)_dehydrat-like"/>
</dbReference>
<dbReference type="InterPro" id="IPR036291">
    <property type="entry name" value="NAD(P)-bd_dom_sf"/>
</dbReference>
<evidence type="ECO:0000256" key="1">
    <source>
        <dbReference type="ARBA" id="ARBA00023002"/>
    </source>
</evidence>
<dbReference type="RefSeq" id="XP_018003354.1">
    <property type="nucleotide sequence ID" value="XM_018147149.1"/>
</dbReference>
<organism evidence="4 5">
    <name type="scientific">Cyphellophora attinorum</name>
    <dbReference type="NCBI Taxonomy" id="1664694"/>
    <lineage>
        <taxon>Eukaryota</taxon>
        <taxon>Fungi</taxon>
        <taxon>Dikarya</taxon>
        <taxon>Ascomycota</taxon>
        <taxon>Pezizomycotina</taxon>
        <taxon>Eurotiomycetes</taxon>
        <taxon>Chaetothyriomycetidae</taxon>
        <taxon>Chaetothyriales</taxon>
        <taxon>Cyphellophoraceae</taxon>
        <taxon>Cyphellophora</taxon>
    </lineage>
</organism>
<keyword evidence="5" id="KW-1185">Reference proteome</keyword>
<reference evidence="4 5" key="1">
    <citation type="submission" date="2015-06" db="EMBL/GenBank/DDBJ databases">
        <title>Draft genome of the ant-associated black yeast Phialophora attae CBS 131958.</title>
        <authorList>
            <person name="Moreno L.F."/>
            <person name="Stielow B.J."/>
            <person name="de Hoog S."/>
            <person name="Vicente V.A."/>
            <person name="Weiss V.A."/>
            <person name="de Vries M."/>
            <person name="Cruz L.M."/>
            <person name="Souza E.M."/>
        </authorList>
    </citation>
    <scope>NUCLEOTIDE SEQUENCE [LARGE SCALE GENOMIC DNA]</scope>
    <source>
        <strain evidence="4 5">CBS 131958</strain>
    </source>
</reference>
<feature type="domain" description="NAD-dependent epimerase/dehydratase" evidence="3">
    <location>
        <begin position="11"/>
        <end position="198"/>
    </location>
</feature>
<dbReference type="EMBL" id="LFJN01000005">
    <property type="protein sequence ID" value="KPI43391.1"/>
    <property type="molecule type" value="Genomic_DNA"/>
</dbReference>
<dbReference type="Pfam" id="PF01370">
    <property type="entry name" value="Epimerase"/>
    <property type="match status" value="1"/>
</dbReference>
<comment type="similarity">
    <text evidence="2">Belongs to the NAD(P)-dependent epimerase/dehydratase family. Dihydroflavonol-4-reductase subfamily.</text>
</comment>
<sequence>MANTIKPGSWILVTGASGFLASHIVLQFLERGYRVRGTVRNIDQASWLLEGRFKTYATDGNLELVSVPDMGADDAFDAAVRGVAAVLHTAYITNIVPDPNKVITPLVASVRSIMGAARKEPLVQKVVFTSSAIVTSPLKPDVDNGVIGRDSWNDAALDAAWAPPPYGISHAMANYPASKVAEEKEAWKLAKENTLPFSINVVSPAGMIGEPLDKKHIEGQANWIVHAYRGNKMRMDPLPASYYADVKDIALIHVAAVLDPEIKNARLQSWGLSTHWNDILALLREFRPERKFVDDYPERTEIRVSVDQSDALAILKKWGGQSEWTPLRDSVQVSIDTPWLEN</sequence>
<dbReference type="GeneID" id="28739029"/>
<evidence type="ECO:0000259" key="3">
    <source>
        <dbReference type="Pfam" id="PF01370"/>
    </source>
</evidence>
<accession>A0A0N0NQ16</accession>
<dbReference type="VEuPathDB" id="FungiDB:AB675_6829"/>